<name>A0AAD8TQK5_LOLMU</name>
<feature type="compositionally biased region" description="Polar residues" evidence="1">
    <location>
        <begin position="149"/>
        <end position="162"/>
    </location>
</feature>
<evidence type="ECO:0000256" key="1">
    <source>
        <dbReference type="SAM" id="MobiDB-lite"/>
    </source>
</evidence>
<accession>A0AAD8TQK5</accession>
<proteinExistence type="predicted"/>
<gene>
    <name evidence="2" type="ORF">QYE76_046976</name>
</gene>
<reference evidence="2" key="1">
    <citation type="submission" date="2023-07" db="EMBL/GenBank/DDBJ databases">
        <title>A chromosome-level genome assembly of Lolium multiflorum.</title>
        <authorList>
            <person name="Chen Y."/>
            <person name="Copetti D."/>
            <person name="Kolliker R."/>
            <person name="Studer B."/>
        </authorList>
    </citation>
    <scope>NUCLEOTIDE SEQUENCE</scope>
    <source>
        <strain evidence="2">02402/16</strain>
        <tissue evidence="2">Leaf</tissue>
    </source>
</reference>
<dbReference type="Proteomes" id="UP001231189">
    <property type="component" value="Unassembled WGS sequence"/>
</dbReference>
<feature type="compositionally biased region" description="Basic and acidic residues" evidence="1">
    <location>
        <begin position="171"/>
        <end position="186"/>
    </location>
</feature>
<sequence>MIEVHSLERFTREDIPYSKPPAQCLDEFDNYIVKQNNFNMRVENHLMENSRAIGELHGIVERTSNDVKMLVKHFQMVQTQIDQLTKVQNDLLKDNSKEKHAYEVTTRGGVSTQDPLYPEGHPKRVEQDSQRIETSAPSKKKKKKHKTVVESSEPVNDPNSISIYDAETESGNEHDKDNDKNDASDKEEVEEEPEKHAKNKKYTKEDFIAKKHGSEREPWVQKQMPFPAKKLKSKEEEHYNKFCDWMKPLFLQIPLTDAIKLPPYSKYMKDIVSKKRKIPNEEISTMLANYSFNGKVPKKLGDPGLLDDFLTLVGKAGLTTYVGDESEQYYTLTKIFVESFKFNNKHFHPTVAFKIYGKPITMKLENFCAALGIAPVGTARKIEDNPKELLELYRGITNDDCRTIQRGKIRNIQLPAIKYFAYYIELPLDPTDVKITPMRLDIAAMKSHQFVTTDSSLDNIVYRVLFADGEEREVPLPQPDLFSIDRKPWSRSKEEVDEQLKIHNFHHQHDSEDAEPSYDHTVTYPGASSSTYPEYDPSSSYYGGATSWAPWG</sequence>
<feature type="region of interest" description="Disordered" evidence="1">
    <location>
        <begin position="98"/>
        <end position="204"/>
    </location>
</feature>
<dbReference type="AlphaFoldDB" id="A0AAD8TQK5"/>
<keyword evidence="3" id="KW-1185">Reference proteome</keyword>
<dbReference type="EMBL" id="JAUUTY010000002">
    <property type="protein sequence ID" value="KAK1686128.1"/>
    <property type="molecule type" value="Genomic_DNA"/>
</dbReference>
<organism evidence="2 3">
    <name type="scientific">Lolium multiflorum</name>
    <name type="common">Italian ryegrass</name>
    <name type="synonym">Lolium perenne subsp. multiflorum</name>
    <dbReference type="NCBI Taxonomy" id="4521"/>
    <lineage>
        <taxon>Eukaryota</taxon>
        <taxon>Viridiplantae</taxon>
        <taxon>Streptophyta</taxon>
        <taxon>Embryophyta</taxon>
        <taxon>Tracheophyta</taxon>
        <taxon>Spermatophyta</taxon>
        <taxon>Magnoliopsida</taxon>
        <taxon>Liliopsida</taxon>
        <taxon>Poales</taxon>
        <taxon>Poaceae</taxon>
        <taxon>BOP clade</taxon>
        <taxon>Pooideae</taxon>
        <taxon>Poodae</taxon>
        <taxon>Poeae</taxon>
        <taxon>Poeae Chloroplast Group 2 (Poeae type)</taxon>
        <taxon>Loliodinae</taxon>
        <taxon>Loliinae</taxon>
        <taxon>Lolium</taxon>
    </lineage>
</organism>
<evidence type="ECO:0000313" key="3">
    <source>
        <dbReference type="Proteomes" id="UP001231189"/>
    </source>
</evidence>
<evidence type="ECO:0000313" key="2">
    <source>
        <dbReference type="EMBL" id="KAK1686128.1"/>
    </source>
</evidence>
<comment type="caution">
    <text evidence="2">The sequence shown here is derived from an EMBL/GenBank/DDBJ whole genome shotgun (WGS) entry which is preliminary data.</text>
</comment>
<protein>
    <submittedName>
        <fullName evidence="2">Uncharacterized protein</fullName>
    </submittedName>
</protein>
<feature type="compositionally biased region" description="Basic and acidic residues" evidence="1">
    <location>
        <begin position="120"/>
        <end position="131"/>
    </location>
</feature>